<evidence type="ECO:0000256" key="1">
    <source>
        <dbReference type="ARBA" id="ARBA00000448"/>
    </source>
</evidence>
<comment type="catalytic activity">
    <reaction evidence="1">
        <text>Hydrolysis of terminal, non-reducing beta-D-glucosyl residues with release of beta-D-glucose.</text>
        <dbReference type="EC" id="3.2.1.21"/>
    </reaction>
</comment>
<dbReference type="EC" id="3.2.1.21" evidence="3"/>
<dbReference type="PRINTS" id="PR00133">
    <property type="entry name" value="GLHYDRLASE3"/>
</dbReference>
<accession>A0A060D274</accession>
<dbReference type="InterPro" id="IPR036881">
    <property type="entry name" value="Glyco_hydro_3_C_sf"/>
</dbReference>
<dbReference type="PANTHER" id="PTHR30620:SF16">
    <property type="entry name" value="LYSOSOMAL BETA GLUCOSIDASE"/>
    <property type="match status" value="1"/>
</dbReference>
<evidence type="ECO:0000259" key="8">
    <source>
        <dbReference type="Pfam" id="PF01915"/>
    </source>
</evidence>
<evidence type="ECO:0000256" key="5">
    <source>
        <dbReference type="ARBA" id="ARBA00022801"/>
    </source>
</evidence>
<dbReference type="Gene3D" id="3.40.50.1700">
    <property type="entry name" value="Glycoside hydrolase family 3 C-terminal domain"/>
    <property type="match status" value="1"/>
</dbReference>
<name>A0A060D274_9BACT</name>
<dbReference type="InterPro" id="IPR051915">
    <property type="entry name" value="Cellulose_Degrad_GH3"/>
</dbReference>
<comment type="similarity">
    <text evidence="2">Belongs to the glycosyl hydrolase 3 family.</text>
</comment>
<sequence length="751" mass="83376">MGDVRIIKHKNGSTIGYSVKSGVTLIESDGLMFKDLNRNGELDRYEDWRLSIDERARDLASQMSIEQIAGLMLYSGHQAIPELGSRHQAVEEPLKTYGGKLYKDAGVPASAITDEQMQFLVVDNLRHVLITKVESPRVAAEWNNNVQALVEGLGLGIPANNSSDPRHASRADAEYNEGSGGHISTWPGSLGLAATFDPALVRRFGQIASEEYRALGIATALSPQIDLATDPRWNRSHGSFGEDPVLCADLTRAYIDGFQTSTGKDVVVGNWGMKSVNAMVKHWPGGGSGEAGRDAHFGYGKYAVYPGNNFKDHIYPFTEGAFKLHDGTGMASAVMPYYTVSYKQDPSGKELGNGFSKYIITDLLRDKYNYDGVVCTDWIITHDQPGVGIHAGKPWGVEKLNEAERHYVALMAGIDQFGGNNVAAPIIEAYAIGSKEHGEEFMRARFEKSAVRLLRNIFRTGLFENPYLDPDRSAEVVGNPGFMKEAYEAQVKSIVMLKNHENVLPLKKETKVYMPKRYYPALINIFTDLYRNEAYEDYPIQKEQMAKYFTTVDSPEEADCAIVFILSPESGPGFSYADVKKGDNGYVPISLQYRPYKAVHARAKSIAGGDQYEKFTNRTYKNKMNKTVNESDLDSILATKAVMKDKPVIVLIGMAKPTIMAEFEGSVDAILVGFDVSNQAYLDILSGKSEPSGLLPMQMPRDMKTVELQLEDVPFDVECYEDADGNVYDYAYGMNWKGVINDSRVEKYKRK</sequence>
<keyword evidence="6" id="KW-0326">Glycosidase</keyword>
<evidence type="ECO:0000256" key="3">
    <source>
        <dbReference type="ARBA" id="ARBA00012744"/>
    </source>
</evidence>
<protein>
    <recommendedName>
        <fullName evidence="3">beta-glucosidase</fullName>
        <ecNumber evidence="3">3.2.1.21</ecNumber>
    </recommendedName>
</protein>
<dbReference type="InterPro" id="IPR002772">
    <property type="entry name" value="Glyco_hydro_3_C"/>
</dbReference>
<reference evidence="9" key="1">
    <citation type="journal article" date="2014" name="Microb. Ecol.">
        <title>Phylogenetic and Functional Analysis of Gut Microbiota of a Fungus-Growing Higher Termite: Bacteroidetes from Higher Termites Are a Rich Source of beta-Glucosidase Genes.</title>
        <authorList>
            <person name="Zhang M."/>
            <person name="Liu N."/>
            <person name="Qian C."/>
            <person name="Wang Q."/>
            <person name="Wang Q."/>
            <person name="Long Y."/>
            <person name="Huang Y."/>
            <person name="Zhou Z."/>
            <person name="Yan X."/>
        </authorList>
    </citation>
    <scope>NUCLEOTIDE SEQUENCE</scope>
</reference>
<keyword evidence="5" id="KW-0378">Hydrolase</keyword>
<evidence type="ECO:0000313" key="9">
    <source>
        <dbReference type="EMBL" id="AIA99613.1"/>
    </source>
</evidence>
<dbReference type="GO" id="GO:0009251">
    <property type="term" value="P:glucan catabolic process"/>
    <property type="evidence" value="ECO:0007669"/>
    <property type="project" value="TreeGrafter"/>
</dbReference>
<dbReference type="AlphaFoldDB" id="A0A060D274"/>
<evidence type="ECO:0000256" key="4">
    <source>
        <dbReference type="ARBA" id="ARBA00022729"/>
    </source>
</evidence>
<dbReference type="Pfam" id="PF00933">
    <property type="entry name" value="Glyco_hydro_3"/>
    <property type="match status" value="1"/>
</dbReference>
<dbReference type="GO" id="GO:0008422">
    <property type="term" value="F:beta-glucosidase activity"/>
    <property type="evidence" value="ECO:0007669"/>
    <property type="project" value="UniProtKB-EC"/>
</dbReference>
<dbReference type="Pfam" id="PF01915">
    <property type="entry name" value="Glyco_hydro_3_C"/>
    <property type="match status" value="1"/>
</dbReference>
<keyword evidence="4" id="KW-0732">Signal</keyword>
<dbReference type="PANTHER" id="PTHR30620">
    <property type="entry name" value="PERIPLASMIC BETA-GLUCOSIDASE-RELATED"/>
    <property type="match status" value="1"/>
</dbReference>
<organism evidence="9">
    <name type="scientific">uncultured bacterium contig00113(2014)</name>
    <dbReference type="NCBI Taxonomy" id="1465633"/>
    <lineage>
        <taxon>Bacteria</taxon>
        <taxon>environmental samples</taxon>
    </lineage>
</organism>
<dbReference type="SUPFAM" id="SSF51445">
    <property type="entry name" value="(Trans)glycosidases"/>
    <property type="match status" value="1"/>
</dbReference>
<feature type="domain" description="Glycoside hydrolase family 3 N-terminal" evidence="7">
    <location>
        <begin position="177"/>
        <end position="416"/>
    </location>
</feature>
<evidence type="ECO:0000259" key="7">
    <source>
        <dbReference type="Pfam" id="PF00933"/>
    </source>
</evidence>
<dbReference type="SUPFAM" id="SSF52279">
    <property type="entry name" value="Beta-D-glucan exohydrolase, C-terminal domain"/>
    <property type="match status" value="1"/>
</dbReference>
<dbReference type="InterPro" id="IPR036962">
    <property type="entry name" value="Glyco_hydro_3_N_sf"/>
</dbReference>
<dbReference type="InterPro" id="IPR001764">
    <property type="entry name" value="Glyco_hydro_3_N"/>
</dbReference>
<evidence type="ECO:0000256" key="6">
    <source>
        <dbReference type="ARBA" id="ARBA00023295"/>
    </source>
</evidence>
<evidence type="ECO:0000256" key="2">
    <source>
        <dbReference type="ARBA" id="ARBA00005336"/>
    </source>
</evidence>
<dbReference type="InterPro" id="IPR017853">
    <property type="entry name" value="GH"/>
</dbReference>
<dbReference type="Gene3D" id="3.20.20.300">
    <property type="entry name" value="Glycoside hydrolase, family 3, N-terminal domain"/>
    <property type="match status" value="1"/>
</dbReference>
<proteinExistence type="inferred from homology"/>
<feature type="domain" description="Glycoside hydrolase family 3 C-terminal" evidence="8">
    <location>
        <begin position="494"/>
        <end position="735"/>
    </location>
</feature>
<dbReference type="EMBL" id="KJ095710">
    <property type="protein sequence ID" value="AIA99613.1"/>
    <property type="molecule type" value="Genomic_DNA"/>
</dbReference>